<organism evidence="2 3">
    <name type="scientific">Hymenobacter roseosalivarius DSM 11622</name>
    <dbReference type="NCBI Taxonomy" id="645990"/>
    <lineage>
        <taxon>Bacteria</taxon>
        <taxon>Pseudomonadati</taxon>
        <taxon>Bacteroidota</taxon>
        <taxon>Cytophagia</taxon>
        <taxon>Cytophagales</taxon>
        <taxon>Hymenobacteraceae</taxon>
        <taxon>Hymenobacter</taxon>
    </lineage>
</organism>
<evidence type="ECO:0000313" key="3">
    <source>
        <dbReference type="Proteomes" id="UP000192266"/>
    </source>
</evidence>
<sequence length="139" mass="16071">MSTYQHIAERAAQVPVRQLCQVLRVAPAAYYAWQHRRQRPTVEPAWQVAVRKAFSQHSQRYGTRQLRVEVQAEGHRVGRWRIRRVLKAYGLRAQQPRSFVPRTTDSDPAVRAAPNRVLGQPAPTVPNRVWVGDITYLPR</sequence>
<dbReference type="PANTHER" id="PTHR46889">
    <property type="entry name" value="TRANSPOSASE INSF FOR INSERTION SEQUENCE IS3B-RELATED"/>
    <property type="match status" value="1"/>
</dbReference>
<accession>A0A1W1VGJ2</accession>
<proteinExistence type="predicted"/>
<dbReference type="Proteomes" id="UP000192266">
    <property type="component" value="Unassembled WGS sequence"/>
</dbReference>
<keyword evidence="3" id="KW-1185">Reference proteome</keyword>
<gene>
    <name evidence="2" type="ORF">SAMN00120144_2155</name>
</gene>
<protein>
    <submittedName>
        <fullName evidence="2">Integrase catalytic region</fullName>
    </submittedName>
</protein>
<dbReference type="Pfam" id="PF13276">
    <property type="entry name" value="HTH_21"/>
    <property type="match status" value="1"/>
</dbReference>
<name>A0A1W1VGJ2_9BACT</name>
<dbReference type="InterPro" id="IPR025948">
    <property type="entry name" value="HTH-like_dom"/>
</dbReference>
<dbReference type="AlphaFoldDB" id="A0A1W1VGJ2"/>
<feature type="domain" description="HTH-like" evidence="1">
    <location>
        <begin position="49"/>
        <end position="98"/>
    </location>
</feature>
<reference evidence="2 3" key="1">
    <citation type="submission" date="2017-04" db="EMBL/GenBank/DDBJ databases">
        <authorList>
            <person name="Afonso C.L."/>
            <person name="Miller P.J."/>
            <person name="Scott M.A."/>
            <person name="Spackman E."/>
            <person name="Goraichik I."/>
            <person name="Dimitrov K.M."/>
            <person name="Suarez D.L."/>
            <person name="Swayne D.E."/>
        </authorList>
    </citation>
    <scope>NUCLEOTIDE SEQUENCE [LARGE SCALE GENOMIC DNA]</scope>
    <source>
        <strain evidence="2 3">DSM 11622</strain>
    </source>
</reference>
<dbReference type="EMBL" id="FWWW01000058">
    <property type="protein sequence ID" value="SMB92426.1"/>
    <property type="molecule type" value="Genomic_DNA"/>
</dbReference>
<dbReference type="InterPro" id="IPR050900">
    <property type="entry name" value="Transposase_IS3/IS150/IS904"/>
</dbReference>
<dbReference type="PANTHER" id="PTHR46889:SF4">
    <property type="entry name" value="TRANSPOSASE INSO FOR INSERTION SEQUENCE ELEMENT IS911B-RELATED"/>
    <property type="match status" value="1"/>
</dbReference>
<dbReference type="STRING" id="645990.SAMN00120144_2155"/>
<evidence type="ECO:0000259" key="1">
    <source>
        <dbReference type="Pfam" id="PF13276"/>
    </source>
</evidence>
<evidence type="ECO:0000313" key="2">
    <source>
        <dbReference type="EMBL" id="SMB92426.1"/>
    </source>
</evidence>